<protein>
    <recommendedName>
        <fullName evidence="6">V-type proton ATPase subunit H</fullName>
    </recommendedName>
</protein>
<dbReference type="Gene3D" id="1.25.40.150">
    <property type="entry name" value="V-type ATPase, subunit H, C-terminal domain"/>
    <property type="match status" value="1"/>
</dbReference>
<dbReference type="SUPFAM" id="SSF48371">
    <property type="entry name" value="ARM repeat"/>
    <property type="match status" value="2"/>
</dbReference>
<dbReference type="GO" id="GO:0000221">
    <property type="term" value="C:vacuolar proton-transporting V-type ATPase, V1 domain"/>
    <property type="evidence" value="ECO:0007669"/>
    <property type="project" value="UniProtKB-UniRule"/>
</dbReference>
<evidence type="ECO:0000256" key="3">
    <source>
        <dbReference type="ARBA" id="ARBA00022781"/>
    </source>
</evidence>
<accession>A0A7J9BMT4</accession>
<comment type="subunit">
    <text evidence="6">V-ATPase is a heteromultimeric enzyme made up of two complexes: the ATP-hydrolytic V1 complex and the proton translocation V0 complex.</text>
</comment>
<dbReference type="PANTHER" id="PTHR10698:SF0">
    <property type="entry name" value="V-TYPE PROTON ATPASE SUBUNIT H"/>
    <property type="match status" value="1"/>
</dbReference>
<feature type="domain" description="ATPase V1 complex subunit H C-terminal" evidence="7">
    <location>
        <begin position="324"/>
        <end position="436"/>
    </location>
</feature>
<comment type="function">
    <text evidence="6">Subunit of the V1 complex of vacuolar(H+)-ATPase (V-ATPase), a multisubunit enzyme composed of a peripheral complex (V1) that hydrolyzes ATP and a membrane integral complex (V0) that translocates protons. V-ATPase is responsible for acidifying and maintaining the pH of intracellular compartments.</text>
</comment>
<dbReference type="AlphaFoldDB" id="A0A7J9BMT4"/>
<keyword evidence="3 6" id="KW-0375">Hydrogen ion transport</keyword>
<evidence type="ECO:0000313" key="8">
    <source>
        <dbReference type="EMBL" id="MBA0737497.1"/>
    </source>
</evidence>
<dbReference type="Proteomes" id="UP000593579">
    <property type="component" value="Unassembled WGS sequence"/>
</dbReference>
<evidence type="ECO:0000256" key="2">
    <source>
        <dbReference type="ARBA" id="ARBA00022448"/>
    </source>
</evidence>
<name>A0A7J9BMT4_GOSGO</name>
<dbReference type="InterPro" id="IPR004908">
    <property type="entry name" value="ATPase_V1-cplx_hsu"/>
</dbReference>
<sequence length="476" mass="53624">MTTKLISGTGLQLLRRYDNRAESVRAQLLDDDGPAYVQVFVNILRDIFKEETVEYVLALIDEMLTGCDLSSKVLVTMWSADMVALERQLVHTRKELQDTCLDSKDGIVANGENSKKKGTTINDVLKELVEWLCTQLKKPSHPTCGIPTAINCLASLLKEPVVRSSFVQADGVKLLIPLITPASTQQSIQLLYETCLCVWLLSYYEPAIEYLATSRALPRLVDVVRSSTKEKVSSSNVPIIQVLPCNVDVTGMKCMHEQASFNVVVRVVVLTFRNLLSKGTFGAQMVDLGLPQIVQSLKAQAWSDEDLLEALNHLEDGLKDNIKKLSSFDKYKQEVLLGHLDWSPMHKDPLFWRDNVSCFEENDFQVLRVLITIMETSSDPRALAVACFDLSQFIQHHPAGRVIVNDLKAKERVMKLMNHDSAEVTKNALLCIQRLFLGAKYASFLQEFYILVQVQSGWLIFLSDTYIANMSKEELF</sequence>
<dbReference type="FunFam" id="1.25.40.150:FF:000004">
    <property type="entry name" value="V-type proton ATPase subunit H"/>
    <property type="match status" value="1"/>
</dbReference>
<dbReference type="Gene3D" id="1.25.10.10">
    <property type="entry name" value="Leucine-rich Repeat Variant"/>
    <property type="match status" value="2"/>
</dbReference>
<evidence type="ECO:0000259" key="7">
    <source>
        <dbReference type="Pfam" id="PF11698"/>
    </source>
</evidence>
<comment type="function">
    <text evidence="5">Subunit of the peripheral V1 complex of vacuolar ATPase. Subunit H activates the ATPase activity of the enzyme and couples ATPase activity to proton flow. Vacuolar ATPase is responsible for acidifying a variety of intracellular compartments in eukaryotic cells, thus providing most of the energy required for transport processes in the vacuolar system.</text>
</comment>
<evidence type="ECO:0000256" key="6">
    <source>
        <dbReference type="PIRNR" id="PIRNR032184"/>
    </source>
</evidence>
<reference evidence="8 9" key="1">
    <citation type="journal article" date="2019" name="Genome Biol. Evol.">
        <title>Insights into the evolution of the New World diploid cottons (Gossypium, subgenus Houzingenia) based on genome sequencing.</title>
        <authorList>
            <person name="Grover C.E."/>
            <person name="Arick M.A. 2nd"/>
            <person name="Thrash A."/>
            <person name="Conover J.L."/>
            <person name="Sanders W.S."/>
            <person name="Peterson D.G."/>
            <person name="Frelichowski J.E."/>
            <person name="Scheffler J.A."/>
            <person name="Scheffler B.E."/>
            <person name="Wendel J.F."/>
        </authorList>
    </citation>
    <scope>NUCLEOTIDE SEQUENCE [LARGE SCALE GENOMIC DNA]</scope>
    <source>
        <strain evidence="8">5</strain>
        <tissue evidence="8">Leaf</tissue>
    </source>
</reference>
<dbReference type="Pfam" id="PF11698">
    <property type="entry name" value="V-ATPase_H_C"/>
    <property type="match status" value="1"/>
</dbReference>
<keyword evidence="9" id="KW-1185">Reference proteome</keyword>
<keyword evidence="2 6" id="KW-0813">Transport</keyword>
<evidence type="ECO:0000313" key="9">
    <source>
        <dbReference type="Proteomes" id="UP000593579"/>
    </source>
</evidence>
<evidence type="ECO:0000256" key="1">
    <source>
        <dbReference type="ARBA" id="ARBA00008613"/>
    </source>
</evidence>
<comment type="similarity">
    <text evidence="1 6">Belongs to the V-ATPase H subunit family.</text>
</comment>
<gene>
    <name evidence="8" type="ORF">Gogos_010957</name>
</gene>
<evidence type="ECO:0000256" key="4">
    <source>
        <dbReference type="ARBA" id="ARBA00023065"/>
    </source>
</evidence>
<evidence type="ECO:0000256" key="5">
    <source>
        <dbReference type="ARBA" id="ARBA00025045"/>
    </source>
</evidence>
<dbReference type="PIRSF" id="PIRSF032184">
    <property type="entry name" value="ATPase_V1_H"/>
    <property type="match status" value="1"/>
</dbReference>
<dbReference type="Pfam" id="PF03224">
    <property type="entry name" value="V-ATPase_H_N"/>
    <property type="match status" value="2"/>
</dbReference>
<proteinExistence type="inferred from homology"/>
<comment type="caution">
    <text evidence="8">The sequence shown here is derived from an EMBL/GenBank/DDBJ whole genome shotgun (WGS) entry which is preliminary data.</text>
</comment>
<dbReference type="InterPro" id="IPR011987">
    <property type="entry name" value="ATPase_V1-cplx_hsu_C"/>
</dbReference>
<dbReference type="InterPro" id="IPR038497">
    <property type="entry name" value="ATPase_V1-cplx_hsu_C_sf"/>
</dbReference>
<keyword evidence="4 6" id="KW-0406">Ion transport</keyword>
<dbReference type="GO" id="GO:0046961">
    <property type="term" value="F:proton-transporting ATPase activity, rotational mechanism"/>
    <property type="evidence" value="ECO:0007669"/>
    <property type="project" value="UniProtKB-UniRule"/>
</dbReference>
<dbReference type="InterPro" id="IPR011989">
    <property type="entry name" value="ARM-like"/>
</dbReference>
<dbReference type="OrthoDB" id="10263554at2759"/>
<organism evidence="8 9">
    <name type="scientific">Gossypium gossypioides</name>
    <name type="common">Mexican cotton</name>
    <name type="synonym">Selera gossypioides</name>
    <dbReference type="NCBI Taxonomy" id="34282"/>
    <lineage>
        <taxon>Eukaryota</taxon>
        <taxon>Viridiplantae</taxon>
        <taxon>Streptophyta</taxon>
        <taxon>Embryophyta</taxon>
        <taxon>Tracheophyta</taxon>
        <taxon>Spermatophyta</taxon>
        <taxon>Magnoliopsida</taxon>
        <taxon>eudicotyledons</taxon>
        <taxon>Gunneridae</taxon>
        <taxon>Pentapetalae</taxon>
        <taxon>rosids</taxon>
        <taxon>malvids</taxon>
        <taxon>Malvales</taxon>
        <taxon>Malvaceae</taxon>
        <taxon>Malvoideae</taxon>
        <taxon>Gossypium</taxon>
    </lineage>
</organism>
<dbReference type="PANTHER" id="PTHR10698">
    <property type="entry name" value="V-TYPE PROTON ATPASE SUBUNIT H"/>
    <property type="match status" value="1"/>
</dbReference>
<dbReference type="EMBL" id="JABEZY010000004">
    <property type="protein sequence ID" value="MBA0737497.1"/>
    <property type="molecule type" value="Genomic_DNA"/>
</dbReference>
<dbReference type="InterPro" id="IPR016024">
    <property type="entry name" value="ARM-type_fold"/>
</dbReference>